<evidence type="ECO:0000313" key="1">
    <source>
        <dbReference type="EMBL" id="WTZ14028.1"/>
    </source>
</evidence>
<reference evidence="1" key="1">
    <citation type="submission" date="2022-10" db="EMBL/GenBank/DDBJ databases">
        <title>The complete genomes of actinobacterial strains from the NBC collection.</title>
        <authorList>
            <person name="Joergensen T.S."/>
            <person name="Alvarez Arevalo M."/>
            <person name="Sterndorff E.B."/>
            <person name="Faurdal D."/>
            <person name="Vuksanovic O."/>
            <person name="Mourched A.-S."/>
            <person name="Charusanti P."/>
            <person name="Shaw S."/>
            <person name="Blin K."/>
            <person name="Weber T."/>
        </authorList>
    </citation>
    <scope>NUCLEOTIDE SEQUENCE</scope>
    <source>
        <strain evidence="1">NBC_01393</strain>
    </source>
</reference>
<gene>
    <name evidence="1" type="ORF">OG699_42400</name>
</gene>
<dbReference type="EMBL" id="CP109546">
    <property type="protein sequence ID" value="WTZ14028.1"/>
    <property type="molecule type" value="Genomic_DNA"/>
</dbReference>
<accession>A0AAU3IBS5</accession>
<protein>
    <submittedName>
        <fullName evidence="1">Uncharacterized protein</fullName>
    </submittedName>
</protein>
<dbReference type="AlphaFoldDB" id="A0AAU3IBS5"/>
<sequence length="115" mass="12293">MDLADVFADLDRVAWPKEHHAYDPADDVPGLLRALTGEDQETVAEAEQELWGGIVHQGSVYEATVVAVPFLARLAAAGVRRSARLQGRAVYMPGRVAVHDVLVVPPVSAGGIIRA</sequence>
<organism evidence="1">
    <name type="scientific">Streptomyces sp. NBC_01393</name>
    <dbReference type="NCBI Taxonomy" id="2903851"/>
    <lineage>
        <taxon>Bacteria</taxon>
        <taxon>Bacillati</taxon>
        <taxon>Actinomycetota</taxon>
        <taxon>Actinomycetes</taxon>
        <taxon>Kitasatosporales</taxon>
        <taxon>Streptomycetaceae</taxon>
        <taxon>Streptomyces</taxon>
    </lineage>
</organism>
<proteinExistence type="predicted"/>
<name>A0AAU3IBS5_9ACTN</name>